<dbReference type="EMBL" id="CP041616">
    <property type="protein sequence ID" value="QDO88496.1"/>
    <property type="molecule type" value="Genomic_DNA"/>
</dbReference>
<keyword evidence="2" id="KW-0560">Oxidoreductase</keyword>
<dbReference type="PANTHER" id="PTHR22604:SF105">
    <property type="entry name" value="TRANS-1,2-DIHYDROBENZENE-1,2-DIOL DEHYDROGENASE"/>
    <property type="match status" value="1"/>
</dbReference>
<accession>A0A516GAE2</accession>
<evidence type="ECO:0000313" key="7">
    <source>
        <dbReference type="Proteomes" id="UP000315395"/>
    </source>
</evidence>
<evidence type="ECO:0000313" key="6">
    <source>
        <dbReference type="EMBL" id="QDO88496.1"/>
    </source>
</evidence>
<dbReference type="GO" id="GO:0016491">
    <property type="term" value="F:oxidoreductase activity"/>
    <property type="evidence" value="ECO:0007669"/>
    <property type="project" value="UniProtKB-KW"/>
</dbReference>
<dbReference type="InterPro" id="IPR000683">
    <property type="entry name" value="Gfo/Idh/MocA-like_OxRdtase_N"/>
</dbReference>
<organism evidence="6 7">
    <name type="scientific">Ornithinimicrobium ciconiae</name>
    <dbReference type="NCBI Taxonomy" id="2594265"/>
    <lineage>
        <taxon>Bacteria</taxon>
        <taxon>Bacillati</taxon>
        <taxon>Actinomycetota</taxon>
        <taxon>Actinomycetes</taxon>
        <taxon>Micrococcales</taxon>
        <taxon>Ornithinimicrobiaceae</taxon>
        <taxon>Ornithinimicrobium</taxon>
    </lineage>
</organism>
<evidence type="ECO:0000256" key="2">
    <source>
        <dbReference type="ARBA" id="ARBA00023002"/>
    </source>
</evidence>
<dbReference type="InterPro" id="IPR055170">
    <property type="entry name" value="GFO_IDH_MocA-like_dom"/>
</dbReference>
<dbReference type="SUPFAM" id="SSF55347">
    <property type="entry name" value="Glyceraldehyde-3-phosphate dehydrogenase-like, C-terminal domain"/>
    <property type="match status" value="1"/>
</dbReference>
<gene>
    <name evidence="6" type="ORF">FNH13_09210</name>
</gene>
<dbReference type="GO" id="GO:0000166">
    <property type="term" value="F:nucleotide binding"/>
    <property type="evidence" value="ECO:0007669"/>
    <property type="project" value="InterPro"/>
</dbReference>
<feature type="domain" description="Gfo/Idh/MocA-like oxidoreductase N-terminal" evidence="4">
    <location>
        <begin position="75"/>
        <end position="190"/>
    </location>
</feature>
<proteinExistence type="inferred from homology"/>
<dbReference type="InterPro" id="IPR050984">
    <property type="entry name" value="Gfo/Idh/MocA_domain"/>
</dbReference>
<dbReference type="Pfam" id="PF01408">
    <property type="entry name" value="GFO_IDH_MocA"/>
    <property type="match status" value="1"/>
</dbReference>
<evidence type="ECO:0000259" key="4">
    <source>
        <dbReference type="Pfam" id="PF01408"/>
    </source>
</evidence>
<dbReference type="PANTHER" id="PTHR22604">
    <property type="entry name" value="OXIDOREDUCTASES"/>
    <property type="match status" value="1"/>
</dbReference>
<name>A0A516GAE2_9MICO</name>
<dbReference type="Gene3D" id="3.40.50.720">
    <property type="entry name" value="NAD(P)-binding Rossmann-like Domain"/>
    <property type="match status" value="1"/>
</dbReference>
<dbReference type="OrthoDB" id="9815825at2"/>
<comment type="similarity">
    <text evidence="1">Belongs to the Gfo/Idh/MocA family.</text>
</comment>
<dbReference type="AlphaFoldDB" id="A0A516GAE2"/>
<dbReference type="KEGG" id="orz:FNH13_09210"/>
<reference evidence="6 7" key="1">
    <citation type="submission" date="2019-07" db="EMBL/GenBank/DDBJ databases">
        <title>complete genome sequencing of Ornithinimicrobium sp. H23M54.</title>
        <authorList>
            <person name="Bae J.-W."/>
            <person name="Lee S.-Y."/>
        </authorList>
    </citation>
    <scope>NUCLEOTIDE SEQUENCE [LARGE SCALE GENOMIC DNA]</scope>
    <source>
        <strain evidence="6 7">H23M54</strain>
    </source>
</reference>
<evidence type="ECO:0000256" key="1">
    <source>
        <dbReference type="ARBA" id="ARBA00010928"/>
    </source>
</evidence>
<sequence length="398" mass="41745">MPIVGPQASRSPGPTTWPGSIRYPLPCTRHRLTWLSFRRVVGRPAGDPIGRSTLVPVTTALPLTRVPDPAAAPALRWGILGPGTIARTFASTVLTHSRQHLVAVASRSRERGEHFAGEFGIPRVHTAYEDLAADPEVDVIYVATPHSHHRAQALLAIGGGKHVLVEKAFTRNASEAREVLQAAQEAGVVALEAMWSRFLPGTDVLRQLLADGALGTIVSVTADHGQLIGAADAARLHDPALAGGALLDLGIYPVSFASLVLGQPDTIRATGTLTPSGVDEQVRAVLTSGGAEAVLTTTLAERTHNTASIVGTTARVDLPGDFYTPVPLTVRSTDGATSTIDPGPISGHDGLVYQAAHLAQLVADGRTHSPALPPEETIGILTTTDEIRRQVGVVYPGD</sequence>
<evidence type="ECO:0000259" key="5">
    <source>
        <dbReference type="Pfam" id="PF22725"/>
    </source>
</evidence>
<evidence type="ECO:0000256" key="3">
    <source>
        <dbReference type="ARBA" id="ARBA00023027"/>
    </source>
</evidence>
<dbReference type="SUPFAM" id="SSF51735">
    <property type="entry name" value="NAD(P)-binding Rossmann-fold domains"/>
    <property type="match status" value="1"/>
</dbReference>
<keyword evidence="3" id="KW-0520">NAD</keyword>
<feature type="domain" description="GFO/IDH/MocA-like oxidoreductase" evidence="5">
    <location>
        <begin position="205"/>
        <end position="315"/>
    </location>
</feature>
<keyword evidence="7" id="KW-1185">Reference proteome</keyword>
<dbReference type="Pfam" id="PF22725">
    <property type="entry name" value="GFO_IDH_MocA_C3"/>
    <property type="match status" value="1"/>
</dbReference>
<dbReference type="Gene3D" id="3.30.360.10">
    <property type="entry name" value="Dihydrodipicolinate Reductase, domain 2"/>
    <property type="match status" value="1"/>
</dbReference>
<dbReference type="InterPro" id="IPR036291">
    <property type="entry name" value="NAD(P)-bd_dom_sf"/>
</dbReference>
<protein>
    <submittedName>
        <fullName evidence="6">Gfo/Idh/MocA family oxidoreductase</fullName>
    </submittedName>
</protein>
<dbReference type="Proteomes" id="UP000315395">
    <property type="component" value="Chromosome"/>
</dbReference>